<accession>A0ABM1P8F7</accession>
<keyword evidence="2" id="KW-1185">Reference proteome</keyword>
<dbReference type="Proteomes" id="UP000694904">
    <property type="component" value="Chromosome 4"/>
</dbReference>
<organism evidence="2 3">
    <name type="scientific">Drosophila arizonae</name>
    <name type="common">Fruit fly</name>
    <dbReference type="NCBI Taxonomy" id="7263"/>
    <lineage>
        <taxon>Eukaryota</taxon>
        <taxon>Metazoa</taxon>
        <taxon>Ecdysozoa</taxon>
        <taxon>Arthropoda</taxon>
        <taxon>Hexapoda</taxon>
        <taxon>Insecta</taxon>
        <taxon>Pterygota</taxon>
        <taxon>Neoptera</taxon>
        <taxon>Endopterygota</taxon>
        <taxon>Diptera</taxon>
        <taxon>Brachycera</taxon>
        <taxon>Muscomorpha</taxon>
        <taxon>Ephydroidea</taxon>
        <taxon>Drosophilidae</taxon>
        <taxon>Drosophila</taxon>
    </lineage>
</organism>
<keyword evidence="1" id="KW-0812">Transmembrane</keyword>
<gene>
    <name evidence="3" type="primary">LOC108614087</name>
</gene>
<dbReference type="GeneID" id="108614087"/>
<reference evidence="3" key="3">
    <citation type="submission" date="2025-08" db="UniProtKB">
        <authorList>
            <consortium name="RefSeq"/>
        </authorList>
    </citation>
    <scope>IDENTIFICATION</scope>
    <source>
        <tissue evidence="3">Whole organism</tissue>
    </source>
</reference>
<proteinExistence type="predicted"/>
<keyword evidence="1" id="KW-0472">Membrane</keyword>
<feature type="transmembrane region" description="Helical" evidence="1">
    <location>
        <begin position="66"/>
        <end position="89"/>
    </location>
</feature>
<evidence type="ECO:0000313" key="3">
    <source>
        <dbReference type="RefSeq" id="XP_017863493.1"/>
    </source>
</evidence>
<evidence type="ECO:0000313" key="2">
    <source>
        <dbReference type="Proteomes" id="UP000694904"/>
    </source>
</evidence>
<protein>
    <submittedName>
        <fullName evidence="3">Uncharacterized protein LOC108614087</fullName>
    </submittedName>
</protein>
<keyword evidence="1" id="KW-1133">Transmembrane helix</keyword>
<feature type="transmembrane region" description="Helical" evidence="1">
    <location>
        <begin position="6"/>
        <end position="31"/>
    </location>
</feature>
<sequence>MVSALNGFGLAIGCMDIIGALFFELMIIFMMRQSKARKANRTTASELEQSTHVTTLYSNSLSPWMLGIYLLLLNVWIAVSMLMLAGIILQKPQLLLFWLIWCAGGLIFDFVYVVLWILELLAGDAIEALTNILMSLLTMAVEFAFIFIVYHIYINLNHPQAGQQVARNPLLRFSQFLFF</sequence>
<reference evidence="2" key="1">
    <citation type="journal article" date="1997" name="Nucleic Acids Res.">
        <title>tRNAscan-SE: a program for improved detection of transfer RNA genes in genomic sequence.</title>
        <authorList>
            <person name="Lowe T.M."/>
            <person name="Eddy S.R."/>
        </authorList>
    </citation>
    <scope>NUCLEOTIDE SEQUENCE [LARGE SCALE GENOMIC DNA]</scope>
</reference>
<feature type="transmembrane region" description="Helical" evidence="1">
    <location>
        <begin position="130"/>
        <end position="153"/>
    </location>
</feature>
<feature type="transmembrane region" description="Helical" evidence="1">
    <location>
        <begin position="95"/>
        <end position="118"/>
    </location>
</feature>
<name>A0ABM1P8F7_DROAR</name>
<reference evidence="2" key="2">
    <citation type="journal article" date="2016" name="G3 (Bethesda)">
        <title>Genome Evolution in Three Species of Cactophilic Drosophila.</title>
        <authorList>
            <person name="Sanchez-Flores A."/>
            <person name="Penazola F."/>
            <person name="Carpinteyro-Ponce J."/>
            <person name="Nazario-Yepiz N."/>
            <person name="Abreu-Goodger C."/>
            <person name="Machado C.A."/>
            <person name="Markow T.A."/>
        </authorList>
    </citation>
    <scope>NUCLEOTIDE SEQUENCE [LARGE SCALE GENOMIC DNA]</scope>
</reference>
<evidence type="ECO:0000256" key="1">
    <source>
        <dbReference type="SAM" id="Phobius"/>
    </source>
</evidence>
<dbReference type="RefSeq" id="XP_017863493.1">
    <property type="nucleotide sequence ID" value="XM_018008004.1"/>
</dbReference>